<feature type="transmembrane region" description="Helical" evidence="1">
    <location>
        <begin position="6"/>
        <end position="27"/>
    </location>
</feature>
<dbReference type="EMBL" id="NVMX01000240">
    <property type="protein sequence ID" value="PDZ94201.1"/>
    <property type="molecule type" value="Genomic_DNA"/>
</dbReference>
<dbReference type="Proteomes" id="UP000219922">
    <property type="component" value="Unassembled WGS sequence"/>
</dbReference>
<dbReference type="RefSeq" id="WP_098007211.1">
    <property type="nucleotide sequence ID" value="NZ_NUJB01000041.1"/>
</dbReference>
<evidence type="ECO:0000256" key="1">
    <source>
        <dbReference type="SAM" id="Phobius"/>
    </source>
</evidence>
<keyword evidence="1" id="KW-0472">Membrane</keyword>
<keyword evidence="1" id="KW-0812">Transmembrane</keyword>
<protein>
    <submittedName>
        <fullName evidence="2">Uncharacterized protein</fullName>
    </submittedName>
</protein>
<organism evidence="2 3">
    <name type="scientific">Bacillus cereus</name>
    <dbReference type="NCBI Taxonomy" id="1396"/>
    <lineage>
        <taxon>Bacteria</taxon>
        <taxon>Bacillati</taxon>
        <taxon>Bacillota</taxon>
        <taxon>Bacilli</taxon>
        <taxon>Bacillales</taxon>
        <taxon>Bacillaceae</taxon>
        <taxon>Bacillus</taxon>
        <taxon>Bacillus cereus group</taxon>
    </lineage>
</organism>
<gene>
    <name evidence="2" type="ORF">CON36_35065</name>
</gene>
<dbReference type="AlphaFoldDB" id="A0A9X6SSJ6"/>
<keyword evidence="1" id="KW-1133">Transmembrane helix</keyword>
<accession>A0A9X6SSJ6</accession>
<comment type="caution">
    <text evidence="2">The sequence shown here is derived from an EMBL/GenBank/DDBJ whole genome shotgun (WGS) entry which is preliminary data.</text>
</comment>
<proteinExistence type="predicted"/>
<reference evidence="2 3" key="1">
    <citation type="submission" date="2017-09" db="EMBL/GenBank/DDBJ databases">
        <title>Large-scale bioinformatics analysis of Bacillus genomes uncovers conserved roles of natural products in bacterial physiology.</title>
        <authorList>
            <consortium name="Agbiome Team Llc"/>
            <person name="Bleich R.M."/>
            <person name="Grubbs K.J."/>
            <person name="Santa Maria K.C."/>
            <person name="Allen S.E."/>
            <person name="Farag S."/>
            <person name="Shank E.A."/>
            <person name="Bowers A."/>
        </authorList>
    </citation>
    <scope>NUCLEOTIDE SEQUENCE [LARGE SCALE GENOMIC DNA]</scope>
    <source>
        <strain evidence="2 3">AFS092789</strain>
    </source>
</reference>
<sequence>MSKKTFISIIFLFFVLLLSFTYYWFFIQNDKETNSSMNIQNPKNSIRVSNDITIVPSSSKELKLETTGASKDIYIVNAKTNKKELIHTSSIPTIITSLKETDKIYRSGDKTLFVAYEFTELPDKNNKIERKNEHGYVFQIDKNGEVKKIYTTENIFDSAHKDANNLFIYEKIYLDDTNMYPSYYKPYISVKKVYKDGKFIEVERKIIDKTK</sequence>
<name>A0A9X6SSJ6_BACCE</name>
<evidence type="ECO:0000313" key="2">
    <source>
        <dbReference type="EMBL" id="PDZ94201.1"/>
    </source>
</evidence>
<evidence type="ECO:0000313" key="3">
    <source>
        <dbReference type="Proteomes" id="UP000219922"/>
    </source>
</evidence>